<dbReference type="AlphaFoldDB" id="A0A6J5TK28"/>
<accession>A0A6J5TK28</accession>
<name>A0A6J5TK28_PRUAR</name>
<organism evidence="2 3">
    <name type="scientific">Prunus armeniaca</name>
    <name type="common">Apricot</name>
    <name type="synonym">Armeniaca vulgaris</name>
    <dbReference type="NCBI Taxonomy" id="36596"/>
    <lineage>
        <taxon>Eukaryota</taxon>
        <taxon>Viridiplantae</taxon>
        <taxon>Streptophyta</taxon>
        <taxon>Embryophyta</taxon>
        <taxon>Tracheophyta</taxon>
        <taxon>Spermatophyta</taxon>
        <taxon>Magnoliopsida</taxon>
        <taxon>eudicotyledons</taxon>
        <taxon>Gunneridae</taxon>
        <taxon>Pentapetalae</taxon>
        <taxon>rosids</taxon>
        <taxon>fabids</taxon>
        <taxon>Rosales</taxon>
        <taxon>Rosaceae</taxon>
        <taxon>Amygdaloideae</taxon>
        <taxon>Amygdaleae</taxon>
        <taxon>Prunus</taxon>
    </lineage>
</organism>
<evidence type="ECO:0000313" key="2">
    <source>
        <dbReference type="EMBL" id="CAB4263922.1"/>
    </source>
</evidence>
<evidence type="ECO:0000313" key="3">
    <source>
        <dbReference type="Proteomes" id="UP000507222"/>
    </source>
</evidence>
<feature type="region of interest" description="Disordered" evidence="1">
    <location>
        <begin position="181"/>
        <end position="207"/>
    </location>
</feature>
<dbReference type="EMBL" id="CAEKDK010000001">
    <property type="protein sequence ID" value="CAB4263922.1"/>
    <property type="molecule type" value="Genomic_DNA"/>
</dbReference>
<gene>
    <name evidence="2" type="ORF">CURHAP_LOCUS5298</name>
</gene>
<protein>
    <submittedName>
        <fullName evidence="2">Uncharacterized protein</fullName>
    </submittedName>
</protein>
<sequence>MGAFRDPFVQSTWSADCYVLGLRECLVMDRPHIPIHTFDRHGVPQVPEQGGVLEDWNGTTAGIEGTIGAGSSDGACRSAREVTENTNKVCLPFGIRVCACRSAREVTENSTSVRLPFGTRGDARSSGVAMTLVLPCACVTRVRRAAKSLVISFTDARRFSARISRRRQFLVFSNHRVNKMSDTESDYSDSPRAFEGELASESSSTRLDSDDFKVAEVVGGTEVSTESGSTSSVEVVEINNSQPSTSGCRAEATKADVLVVDPGEG</sequence>
<dbReference type="Proteomes" id="UP000507222">
    <property type="component" value="Unassembled WGS sequence"/>
</dbReference>
<proteinExistence type="predicted"/>
<reference evidence="2 3" key="1">
    <citation type="submission" date="2020-05" db="EMBL/GenBank/DDBJ databases">
        <authorList>
            <person name="Campoy J."/>
            <person name="Schneeberger K."/>
            <person name="Spophaly S."/>
        </authorList>
    </citation>
    <scope>NUCLEOTIDE SEQUENCE [LARGE SCALE GENOMIC DNA]</scope>
    <source>
        <strain evidence="2">PruArmRojPasFocal</strain>
    </source>
</reference>
<evidence type="ECO:0000256" key="1">
    <source>
        <dbReference type="SAM" id="MobiDB-lite"/>
    </source>
</evidence>